<gene>
    <name evidence="2" type="ORF">PMAYCL1PPCAC_13236</name>
</gene>
<comment type="caution">
    <text evidence="2">The sequence shown here is derived from an EMBL/GenBank/DDBJ whole genome shotgun (WGS) entry which is preliminary data.</text>
</comment>
<organism evidence="2 3">
    <name type="scientific">Pristionchus mayeri</name>
    <dbReference type="NCBI Taxonomy" id="1317129"/>
    <lineage>
        <taxon>Eukaryota</taxon>
        <taxon>Metazoa</taxon>
        <taxon>Ecdysozoa</taxon>
        <taxon>Nematoda</taxon>
        <taxon>Chromadorea</taxon>
        <taxon>Rhabditida</taxon>
        <taxon>Rhabditina</taxon>
        <taxon>Diplogasteromorpha</taxon>
        <taxon>Diplogasteroidea</taxon>
        <taxon>Neodiplogasteridae</taxon>
        <taxon>Pristionchus</taxon>
    </lineage>
</organism>
<keyword evidence="3" id="KW-1185">Reference proteome</keyword>
<evidence type="ECO:0000256" key="1">
    <source>
        <dbReference type="SAM" id="MobiDB-lite"/>
    </source>
</evidence>
<sequence>MTQTLYISILSLHILSPITNLILQLGELLSLLEDVINTSLHVEGNLGKMIEFSLEDHLESLDSILQTDELSCVTSEDLSHLEGLGQELLDLTGAGHSQLVVLRQLVHSKNGDDVLKRLVVLEDLLDTTSNVVMVLSDDVGVHDTGGGIERVDSGVDTQLGNTTGKHSGGVKMGEGGGRGGISKIVSRHVDSLDGGDGSLLGGGNTLLHATHVSGEGRLVSYGRGDTTEEGRHLRTGLGETEDVVDEEKHILTLLVTEVLGDREAGEAHTGTSSGRLVHLSVHEGHLGVVALQVDDTSLNHLVVEIVTLTGTLTDSGEHRVTSVSLGDVVNELHDKHSLSDTGTSEETDLSSLGVRGKKIDDLDTSRKNLLLDGHLDELGSLSVNGGLGLGVDGASLVNGLSNDVHDTAESLGSDGDLDRISGVDDLLATDKTLGTVHSNGTDDILTEMLGDLKNETGRASSDLKTVEDGREVLIELNVDDGTDNGGNASLGSSNGLGRGLLGGGGSRLGRNGSVDSLLRVYGGRVAASGNSRCETLHVRLKNASSGLATDLRQSS</sequence>
<dbReference type="AlphaFoldDB" id="A0AAN5CH92"/>
<accession>A0AAN5CH92</accession>
<protein>
    <submittedName>
        <fullName evidence="2">Uncharacterized protein</fullName>
    </submittedName>
</protein>
<feature type="region of interest" description="Disordered" evidence="1">
    <location>
        <begin position="147"/>
        <end position="177"/>
    </location>
</feature>
<feature type="compositionally biased region" description="Gly residues" evidence="1">
    <location>
        <begin position="166"/>
        <end position="177"/>
    </location>
</feature>
<proteinExistence type="predicted"/>
<evidence type="ECO:0000313" key="3">
    <source>
        <dbReference type="Proteomes" id="UP001328107"/>
    </source>
</evidence>
<dbReference type="EMBL" id="BTRK01000003">
    <property type="protein sequence ID" value="GMR43041.1"/>
    <property type="molecule type" value="Genomic_DNA"/>
</dbReference>
<evidence type="ECO:0000313" key="2">
    <source>
        <dbReference type="EMBL" id="GMR43041.1"/>
    </source>
</evidence>
<reference evidence="3" key="1">
    <citation type="submission" date="2022-10" db="EMBL/GenBank/DDBJ databases">
        <title>Genome assembly of Pristionchus species.</title>
        <authorList>
            <person name="Yoshida K."/>
            <person name="Sommer R.J."/>
        </authorList>
    </citation>
    <scope>NUCLEOTIDE SEQUENCE [LARGE SCALE GENOMIC DNA]</scope>
    <source>
        <strain evidence="3">RS5460</strain>
    </source>
</reference>
<name>A0AAN5CH92_9BILA</name>
<dbReference type="Proteomes" id="UP001328107">
    <property type="component" value="Unassembled WGS sequence"/>
</dbReference>